<dbReference type="GO" id="GO:0030596">
    <property type="term" value="F:alpha-L-rhamnosidase activity"/>
    <property type="evidence" value="ECO:0007669"/>
    <property type="project" value="UniProtKB-EC"/>
</dbReference>
<organism evidence="10 11">
    <name type="scientific">Pirellulimonas nuda</name>
    <dbReference type="NCBI Taxonomy" id="2528009"/>
    <lineage>
        <taxon>Bacteria</taxon>
        <taxon>Pseudomonadati</taxon>
        <taxon>Planctomycetota</taxon>
        <taxon>Planctomycetia</taxon>
        <taxon>Pirellulales</taxon>
        <taxon>Lacipirellulaceae</taxon>
        <taxon>Pirellulimonas</taxon>
    </lineage>
</organism>
<dbReference type="AlphaFoldDB" id="A0A518DC10"/>
<reference evidence="10 11" key="1">
    <citation type="submission" date="2019-02" db="EMBL/GenBank/DDBJ databases">
        <title>Deep-cultivation of Planctomycetes and their phenomic and genomic characterization uncovers novel biology.</title>
        <authorList>
            <person name="Wiegand S."/>
            <person name="Jogler M."/>
            <person name="Boedeker C."/>
            <person name="Pinto D."/>
            <person name="Vollmers J."/>
            <person name="Rivas-Marin E."/>
            <person name="Kohn T."/>
            <person name="Peeters S.H."/>
            <person name="Heuer A."/>
            <person name="Rast P."/>
            <person name="Oberbeckmann S."/>
            <person name="Bunk B."/>
            <person name="Jeske O."/>
            <person name="Meyerdierks A."/>
            <person name="Storesund J.E."/>
            <person name="Kallscheuer N."/>
            <person name="Luecker S."/>
            <person name="Lage O.M."/>
            <person name="Pohl T."/>
            <person name="Merkel B.J."/>
            <person name="Hornburger P."/>
            <person name="Mueller R.-W."/>
            <person name="Bruemmer F."/>
            <person name="Labrenz M."/>
            <person name="Spormann A.M."/>
            <person name="Op den Camp H."/>
            <person name="Overmann J."/>
            <person name="Amann R."/>
            <person name="Jetten M.S.M."/>
            <person name="Mascher T."/>
            <person name="Medema M.H."/>
            <person name="Devos D.P."/>
            <person name="Kaster A.-K."/>
            <person name="Ovreas L."/>
            <person name="Rohde M."/>
            <person name="Galperin M.Y."/>
            <person name="Jogler C."/>
        </authorList>
    </citation>
    <scope>NUCLEOTIDE SEQUENCE [LARGE SCALE GENOMIC DNA]</scope>
    <source>
        <strain evidence="10 11">Pla175</strain>
    </source>
</reference>
<dbReference type="Pfam" id="PF25788">
    <property type="entry name" value="Ig_Rha78A_N"/>
    <property type="match status" value="1"/>
</dbReference>
<dbReference type="RefSeq" id="WP_197527451.1">
    <property type="nucleotide sequence ID" value="NZ_CP036291.1"/>
</dbReference>
<dbReference type="Gene3D" id="2.60.420.10">
    <property type="entry name" value="Maltose phosphorylase, domain 3"/>
    <property type="match status" value="1"/>
</dbReference>
<feature type="signal peptide" evidence="5">
    <location>
        <begin position="1"/>
        <end position="26"/>
    </location>
</feature>
<dbReference type="PIRSF" id="PIRSF010631">
    <property type="entry name" value="A-rhamnsds"/>
    <property type="match status" value="1"/>
</dbReference>
<evidence type="ECO:0000259" key="9">
    <source>
        <dbReference type="Pfam" id="PF17390"/>
    </source>
</evidence>
<dbReference type="PANTHER" id="PTHR33307:SF6">
    <property type="entry name" value="ALPHA-RHAMNOSIDASE (EUROFUNG)-RELATED"/>
    <property type="match status" value="1"/>
</dbReference>
<feature type="domain" description="Alpha-L-rhamnosidase six-hairpin glycosidase" evidence="8">
    <location>
        <begin position="456"/>
        <end position="799"/>
    </location>
</feature>
<keyword evidence="11" id="KW-1185">Reference proteome</keyword>
<dbReference type="KEGG" id="pnd:Pla175_23500"/>
<feature type="chain" id="PRO_5021748138" description="alpha-L-rhamnosidase" evidence="5">
    <location>
        <begin position="27"/>
        <end position="939"/>
    </location>
</feature>
<evidence type="ECO:0000256" key="2">
    <source>
        <dbReference type="ARBA" id="ARBA00012652"/>
    </source>
</evidence>
<dbReference type="Proteomes" id="UP000317429">
    <property type="component" value="Chromosome"/>
</dbReference>
<feature type="domain" description="Alpha-L-rhamnosidase C-terminal" evidence="9">
    <location>
        <begin position="801"/>
        <end position="875"/>
    </location>
</feature>
<dbReference type="InterPro" id="IPR008928">
    <property type="entry name" value="6-hairpin_glycosidase_sf"/>
</dbReference>
<dbReference type="Pfam" id="PF17389">
    <property type="entry name" value="Bac_rhamnosid6H"/>
    <property type="match status" value="1"/>
</dbReference>
<proteinExistence type="predicted"/>
<dbReference type="GO" id="GO:0005975">
    <property type="term" value="P:carbohydrate metabolic process"/>
    <property type="evidence" value="ECO:0007669"/>
    <property type="project" value="InterPro"/>
</dbReference>
<dbReference type="Pfam" id="PF17390">
    <property type="entry name" value="Bac_rhamnosid_C"/>
    <property type="match status" value="1"/>
</dbReference>
<evidence type="ECO:0000256" key="4">
    <source>
        <dbReference type="SAM" id="MobiDB-lite"/>
    </source>
</evidence>
<dbReference type="InterPro" id="IPR035396">
    <property type="entry name" value="Bac_rhamnosid6H"/>
</dbReference>
<evidence type="ECO:0000256" key="3">
    <source>
        <dbReference type="ARBA" id="ARBA00022801"/>
    </source>
</evidence>
<keyword evidence="5" id="KW-0732">Signal</keyword>
<dbReference type="InterPro" id="IPR008902">
    <property type="entry name" value="Rhamnosid_concanavalin"/>
</dbReference>
<feature type="domain" description="Alpha-L-rhamnosidase concanavalin-like" evidence="6">
    <location>
        <begin position="353"/>
        <end position="450"/>
    </location>
</feature>
<evidence type="ECO:0000259" key="7">
    <source>
        <dbReference type="Pfam" id="PF08531"/>
    </source>
</evidence>
<feature type="compositionally biased region" description="Acidic residues" evidence="4">
    <location>
        <begin position="929"/>
        <end position="939"/>
    </location>
</feature>
<dbReference type="Pfam" id="PF05592">
    <property type="entry name" value="Bac_rhamnosid"/>
    <property type="match status" value="1"/>
</dbReference>
<dbReference type="Gene3D" id="1.50.10.10">
    <property type="match status" value="1"/>
</dbReference>
<protein>
    <recommendedName>
        <fullName evidence="2">alpha-L-rhamnosidase</fullName>
        <ecNumber evidence="2">3.2.1.40</ecNumber>
    </recommendedName>
</protein>
<feature type="domain" description="Bacterial alpha-L-rhamnosidase N-terminal" evidence="7">
    <location>
        <begin position="173"/>
        <end position="339"/>
    </location>
</feature>
<dbReference type="Pfam" id="PF08531">
    <property type="entry name" value="Bac_rhamnosid_N"/>
    <property type="match status" value="1"/>
</dbReference>
<feature type="region of interest" description="Disordered" evidence="4">
    <location>
        <begin position="911"/>
        <end position="939"/>
    </location>
</feature>
<dbReference type="Gene3D" id="2.60.120.260">
    <property type="entry name" value="Galactose-binding domain-like"/>
    <property type="match status" value="2"/>
</dbReference>
<accession>A0A518DC10</accession>
<dbReference type="InterPro" id="IPR013737">
    <property type="entry name" value="Bac_rhamnosid_N"/>
</dbReference>
<keyword evidence="3" id="KW-0378">Hydrolase</keyword>
<dbReference type="InterPro" id="IPR012341">
    <property type="entry name" value="6hp_glycosidase-like_sf"/>
</dbReference>
<dbReference type="InterPro" id="IPR016007">
    <property type="entry name" value="Alpha_rhamnosid"/>
</dbReference>
<dbReference type="EC" id="3.2.1.40" evidence="2"/>
<dbReference type="InterPro" id="IPR035398">
    <property type="entry name" value="Bac_rhamnosid_C"/>
</dbReference>
<comment type="catalytic activity">
    <reaction evidence="1">
        <text>Hydrolysis of terminal non-reducing alpha-L-rhamnose residues in alpha-L-rhamnosides.</text>
        <dbReference type="EC" id="3.2.1.40"/>
    </reaction>
</comment>
<dbReference type="EMBL" id="CP036291">
    <property type="protein sequence ID" value="QDU88966.1"/>
    <property type="molecule type" value="Genomic_DNA"/>
</dbReference>
<sequence precursor="true">MAPARARRARLRFAIVAIFSTAAALAEEAPTLRPAELRCEGLESPPAVDTPQPRLSWLCESGDPEVRGQAQSAYQIIVADSSAGSAADEGNLWDSGKIVSDQSTFIAYAGAALQPHREYFWKVRIWNRDAAASEWSPPAAFSMGFLPPNSWRPDWIRGDGVTYLLRKPFPIKKDVKRAYVYASALGVYELRLNGSKVGDELFAPGWTDYRKRVQYQRYDVTDAVHRGDNVLGAELAPGWFSGKIAWFNAKRYGKQPAFAAELHLEFADGSSRVVSTDGSWETSSGPLTASDMQDGDQYDARLEKIGWDTAGYQGADWENAEVLGGESRIMAAQRDQPVGDVRTLTPVQRTQPAPGVYVYDLGQNITGIARITARGQRDAKITLRYAERLNADGTLDVTNLKLAEATDTYVMRSAGAETYQPKFTFHGFRWVSVEGLDAPPALDEVTGVVVGTLFPETGSLSTSSQELNQLLSNIRWTIRNSYLSVPLDSPQRSERLGWTGDANVMAATASWMFGLDRFYSKWQTDILDAQSYGKGETDGAMPNVAPRWMAKASGRGGGWGDVGVNLPYLLWKRYGDTGVIRASYSGTKKWLAFLERNSKNHIIPVSARVSTAGDWENAGDPTPKDLVGTFYYALDVAQVAEMAEALGEEADAAAYRARFQEIRAAIIKRYVAQDGVVANGSQTAQVFALYLGLYPQGMKDKVFRRLIDNIEKRDNHISTGYLGSQWLLKVLVENGRPDVAYDLLMQRTGPSWLYMASNEQTSLWEGWDTLNPDGTFGSKRTSLGHAALGSCGDWMFQRIGGITPDPLSPGFKHFMIEPLVGGGLTHAEANFQSPHGLIGTRWTLHGDRFTLDVTVPVNTTATVLLPPSSPGAVTESDQPIDLSDHVLSKRLPTGGVSYHVGSGRYSYAASGVSLSGRASRANEPSGRESEDEMDPSGSP</sequence>
<evidence type="ECO:0000313" key="11">
    <source>
        <dbReference type="Proteomes" id="UP000317429"/>
    </source>
</evidence>
<evidence type="ECO:0000256" key="5">
    <source>
        <dbReference type="SAM" id="SignalP"/>
    </source>
</evidence>
<dbReference type="Gene3D" id="2.60.40.10">
    <property type="entry name" value="Immunoglobulins"/>
    <property type="match status" value="1"/>
</dbReference>
<dbReference type="SUPFAM" id="SSF48208">
    <property type="entry name" value="Six-hairpin glycosidases"/>
    <property type="match status" value="1"/>
</dbReference>
<evidence type="ECO:0000259" key="6">
    <source>
        <dbReference type="Pfam" id="PF05592"/>
    </source>
</evidence>
<evidence type="ECO:0000259" key="8">
    <source>
        <dbReference type="Pfam" id="PF17389"/>
    </source>
</evidence>
<gene>
    <name evidence="10" type="ORF">Pla175_23500</name>
</gene>
<name>A0A518DC10_9BACT</name>
<dbReference type="InterPro" id="IPR013783">
    <property type="entry name" value="Ig-like_fold"/>
</dbReference>
<evidence type="ECO:0000313" key="10">
    <source>
        <dbReference type="EMBL" id="QDU88966.1"/>
    </source>
</evidence>
<evidence type="ECO:0000256" key="1">
    <source>
        <dbReference type="ARBA" id="ARBA00001445"/>
    </source>
</evidence>
<dbReference type="PANTHER" id="PTHR33307">
    <property type="entry name" value="ALPHA-RHAMNOSIDASE (EUROFUNG)"/>
    <property type="match status" value="1"/>
</dbReference>